<accession>E3ZKS8</accession>
<protein>
    <submittedName>
        <fullName evidence="1">Uncharacterized protein</fullName>
    </submittedName>
</protein>
<dbReference type="Proteomes" id="UP000004302">
    <property type="component" value="Chromosome"/>
</dbReference>
<organism evidence="1">
    <name type="scientific">Listeria seeligeri FSL N1-067</name>
    <dbReference type="NCBI Taxonomy" id="702453"/>
    <lineage>
        <taxon>Bacteria</taxon>
        <taxon>Bacillati</taxon>
        <taxon>Bacillota</taxon>
        <taxon>Bacilli</taxon>
        <taxon>Bacillales</taxon>
        <taxon>Listeriaceae</taxon>
        <taxon>Listeria</taxon>
    </lineage>
</organism>
<dbReference type="EMBL" id="ADXJ01000005">
    <property type="protein sequence ID" value="EFS01771.1"/>
    <property type="molecule type" value="Genomic_DNA"/>
</dbReference>
<gene>
    <name evidence="1" type="ORF">NT03LS_0009</name>
</gene>
<evidence type="ECO:0000313" key="1">
    <source>
        <dbReference type="EMBL" id="EFS01771.1"/>
    </source>
</evidence>
<reference evidence="1" key="1">
    <citation type="journal article" date="2010" name="Microbiol. Resour. Announc.">
        <title>Comparative genomics of the bacterial genus Listeria: Genome evolution is characterized by limited gene acquisition and limited gene loss.</title>
        <authorList>
            <person name="den Bakker H.C."/>
            <person name="Cummings C.A."/>
            <person name="Ferreira V."/>
            <person name="Vatta P."/>
            <person name="Orsi R.H."/>
            <person name="Degoricija L."/>
            <person name="Barker M."/>
            <person name="Petrauskene O."/>
            <person name="Furtado M.R."/>
            <person name="Wiedmann M."/>
        </authorList>
    </citation>
    <scope>NUCLEOTIDE SEQUENCE [LARGE SCALE GENOMIC DNA]</scope>
    <source>
        <strain evidence="1">FSL N1-067</strain>
    </source>
</reference>
<sequence>MIDKMIDSLKADLLESRKNLERNLIRMFVASQSHTTSENRKKMLKMMKKDKLEDIKSNCTSYVNGISTTAKGKWVTQAKESFKEITNKLDNC</sequence>
<dbReference type="HOGENOM" id="CLU_179889_0_0_9"/>
<name>E3ZKS8_LISSE</name>
<proteinExistence type="predicted"/>
<dbReference type="AlphaFoldDB" id="E3ZKS8"/>
<comment type="caution">
    <text evidence="1">The sequence shown here is derived from an EMBL/GenBank/DDBJ whole genome shotgun (WGS) entry which is preliminary data.</text>
</comment>
<dbReference type="PATRIC" id="fig|702453.3.peg.6"/>